<dbReference type="PROSITE" id="PS50932">
    <property type="entry name" value="HTH_LACI_2"/>
    <property type="match status" value="1"/>
</dbReference>
<dbReference type="InterPro" id="IPR010982">
    <property type="entry name" value="Lambda_DNA-bd_dom_sf"/>
</dbReference>
<feature type="region of interest" description="Disordered" evidence="4">
    <location>
        <begin position="367"/>
        <end position="386"/>
    </location>
</feature>
<dbReference type="PANTHER" id="PTHR30146">
    <property type="entry name" value="LACI-RELATED TRANSCRIPTIONAL REPRESSOR"/>
    <property type="match status" value="1"/>
</dbReference>
<dbReference type="InterPro" id="IPR028082">
    <property type="entry name" value="Peripla_BP_I"/>
</dbReference>
<evidence type="ECO:0000256" key="3">
    <source>
        <dbReference type="ARBA" id="ARBA00023163"/>
    </source>
</evidence>
<accession>A0A5C5BEW9</accession>
<dbReference type="Gene3D" id="3.40.50.2300">
    <property type="match status" value="2"/>
</dbReference>
<dbReference type="PANTHER" id="PTHR30146:SF109">
    <property type="entry name" value="HTH-TYPE TRANSCRIPTIONAL REGULATOR GALS"/>
    <property type="match status" value="1"/>
</dbReference>
<evidence type="ECO:0000256" key="1">
    <source>
        <dbReference type="ARBA" id="ARBA00023015"/>
    </source>
</evidence>
<dbReference type="EMBL" id="VENP01000007">
    <property type="protein sequence ID" value="TNU76446.1"/>
    <property type="molecule type" value="Genomic_DNA"/>
</dbReference>
<evidence type="ECO:0000313" key="6">
    <source>
        <dbReference type="EMBL" id="TNU76446.1"/>
    </source>
</evidence>
<feature type="region of interest" description="Disordered" evidence="4">
    <location>
        <begin position="1"/>
        <end position="27"/>
    </location>
</feature>
<protein>
    <submittedName>
        <fullName evidence="6">LacI family transcriptional regulator</fullName>
    </submittedName>
</protein>
<dbReference type="CDD" id="cd01392">
    <property type="entry name" value="HTH_LacI"/>
    <property type="match status" value="1"/>
</dbReference>
<dbReference type="AlphaFoldDB" id="A0A5C5BEW9"/>
<dbReference type="Pfam" id="PF13377">
    <property type="entry name" value="Peripla_BP_3"/>
    <property type="match status" value="1"/>
</dbReference>
<dbReference type="SUPFAM" id="SSF47413">
    <property type="entry name" value="lambda repressor-like DNA-binding domains"/>
    <property type="match status" value="1"/>
</dbReference>
<dbReference type="CDD" id="cd06267">
    <property type="entry name" value="PBP1_LacI_sugar_binding-like"/>
    <property type="match status" value="1"/>
</dbReference>
<dbReference type="InterPro" id="IPR000843">
    <property type="entry name" value="HTH_LacI"/>
</dbReference>
<evidence type="ECO:0000256" key="2">
    <source>
        <dbReference type="ARBA" id="ARBA00023125"/>
    </source>
</evidence>
<name>A0A5C5BEW9_9MICO</name>
<dbReference type="SUPFAM" id="SSF53822">
    <property type="entry name" value="Periplasmic binding protein-like I"/>
    <property type="match status" value="1"/>
</dbReference>
<evidence type="ECO:0000259" key="5">
    <source>
        <dbReference type="PROSITE" id="PS50932"/>
    </source>
</evidence>
<dbReference type="Pfam" id="PF00356">
    <property type="entry name" value="LacI"/>
    <property type="match status" value="1"/>
</dbReference>
<dbReference type="Gene3D" id="1.10.260.40">
    <property type="entry name" value="lambda repressor-like DNA-binding domains"/>
    <property type="match status" value="1"/>
</dbReference>
<feature type="domain" description="HTH lacI-type" evidence="5">
    <location>
        <begin position="29"/>
        <end position="84"/>
    </location>
</feature>
<dbReference type="SMART" id="SM00354">
    <property type="entry name" value="HTH_LACI"/>
    <property type="match status" value="1"/>
</dbReference>
<dbReference type="RefSeq" id="WP_139986137.1">
    <property type="nucleotide sequence ID" value="NZ_VENP01000007.1"/>
</dbReference>
<evidence type="ECO:0000256" key="4">
    <source>
        <dbReference type="SAM" id="MobiDB-lite"/>
    </source>
</evidence>
<keyword evidence="3" id="KW-0804">Transcription</keyword>
<organism evidence="6 7">
    <name type="scientific">Miniimonas arenae</name>
    <dbReference type="NCBI Taxonomy" id="676201"/>
    <lineage>
        <taxon>Bacteria</taxon>
        <taxon>Bacillati</taxon>
        <taxon>Actinomycetota</taxon>
        <taxon>Actinomycetes</taxon>
        <taxon>Micrococcales</taxon>
        <taxon>Beutenbergiaceae</taxon>
        <taxon>Miniimonas</taxon>
    </lineage>
</organism>
<dbReference type="Proteomes" id="UP000313849">
    <property type="component" value="Unassembled WGS sequence"/>
</dbReference>
<keyword evidence="7" id="KW-1185">Reference proteome</keyword>
<gene>
    <name evidence="6" type="ORF">FH969_03490</name>
</gene>
<comment type="caution">
    <text evidence="6">The sequence shown here is derived from an EMBL/GenBank/DDBJ whole genome shotgun (WGS) entry which is preliminary data.</text>
</comment>
<dbReference type="InterPro" id="IPR046335">
    <property type="entry name" value="LacI/GalR-like_sensor"/>
</dbReference>
<dbReference type="GO" id="GO:0003700">
    <property type="term" value="F:DNA-binding transcription factor activity"/>
    <property type="evidence" value="ECO:0007669"/>
    <property type="project" value="TreeGrafter"/>
</dbReference>
<proteinExistence type="predicted"/>
<sequence>MSGGVPGSGEPSTRRSRRSDPEPAPRALATRADVARLAGVSSAVVSYVVNDGPRPVAAETRARVLQAMDQLGYVPNASARNLRRGSTQTLGLVVADSQNPFFGQYTFELVKAAERQGKQLLIADSREDAAREADIVDNLVAQQVDGLLFTSAFARVDRSRSLRLAGIPTVLIDCPGPVVGRRTVGSDAGGAAEMLVRHLVEHGRTRIGLVIGHRGFGDPDPREHGWRLALRSAGLPDGPIVRVPFTREGGFAGAQALLESADVDAIFASNDIQGVGALLALQQRGVRVPDDVAVVSFDGTEESRFCWPPLTAARQRIPDLAATALELLGTPDTEAGTHVSLPTDLVRRRSCGCGVAEPDPGVAAELQLPDGEDAGDGGSASAAVAT</sequence>
<keyword evidence="2" id="KW-0238">DNA-binding</keyword>
<evidence type="ECO:0000313" key="7">
    <source>
        <dbReference type="Proteomes" id="UP000313849"/>
    </source>
</evidence>
<keyword evidence="1" id="KW-0805">Transcription regulation</keyword>
<dbReference type="OrthoDB" id="37081at2"/>
<dbReference type="GO" id="GO:0000976">
    <property type="term" value="F:transcription cis-regulatory region binding"/>
    <property type="evidence" value="ECO:0007669"/>
    <property type="project" value="TreeGrafter"/>
</dbReference>
<reference evidence="6 7" key="1">
    <citation type="submission" date="2019-06" db="EMBL/GenBank/DDBJ databases">
        <title>Draft genome sequence of Miniimonas arenae KCTC 19750T isolated from sea sand.</title>
        <authorList>
            <person name="Park S.-J."/>
        </authorList>
    </citation>
    <scope>NUCLEOTIDE SEQUENCE [LARGE SCALE GENOMIC DNA]</scope>
    <source>
        <strain evidence="6 7">KCTC 19750</strain>
    </source>
</reference>